<feature type="domain" description="DUF6671" evidence="2">
    <location>
        <begin position="89"/>
        <end position="307"/>
    </location>
</feature>
<accession>A0ABV9Q7L1</accession>
<reference evidence="4" key="1">
    <citation type="journal article" date="2019" name="Int. J. Syst. Evol. Microbiol.">
        <title>The Global Catalogue of Microorganisms (GCM) 10K type strain sequencing project: providing services to taxonomists for standard genome sequencing and annotation.</title>
        <authorList>
            <consortium name="The Broad Institute Genomics Platform"/>
            <consortium name="The Broad Institute Genome Sequencing Center for Infectious Disease"/>
            <person name="Wu L."/>
            <person name="Ma J."/>
        </authorList>
    </citation>
    <scope>NUCLEOTIDE SEQUENCE [LARGE SCALE GENOMIC DNA]</scope>
    <source>
        <strain evidence="4">WYCCWR 12678</strain>
    </source>
</reference>
<evidence type="ECO:0000313" key="3">
    <source>
        <dbReference type="EMBL" id="MFC4769794.1"/>
    </source>
</evidence>
<dbReference type="EMBL" id="JBHSHC010000146">
    <property type="protein sequence ID" value="MFC4769794.1"/>
    <property type="molecule type" value="Genomic_DNA"/>
</dbReference>
<feature type="region of interest" description="Disordered" evidence="1">
    <location>
        <begin position="1"/>
        <end position="25"/>
    </location>
</feature>
<proteinExistence type="predicted"/>
<gene>
    <name evidence="3" type="ORF">ACFO8Q_21015</name>
</gene>
<evidence type="ECO:0000259" key="2">
    <source>
        <dbReference type="Pfam" id="PF20376"/>
    </source>
</evidence>
<keyword evidence="4" id="KW-1185">Reference proteome</keyword>
<dbReference type="RefSeq" id="WP_380028720.1">
    <property type="nucleotide sequence ID" value="NZ_JBHSHC010000146.1"/>
</dbReference>
<evidence type="ECO:0000313" key="4">
    <source>
        <dbReference type="Proteomes" id="UP001596002"/>
    </source>
</evidence>
<dbReference type="Proteomes" id="UP001596002">
    <property type="component" value="Unassembled WGS sequence"/>
</dbReference>
<sequence length="307" mass="33904">MIGVKQLRSKNYDQKTTIKKQHTATHPYSGRKAVLATMHGKELAIGPPFHKLLQVSIEIPEGIDTDRLGTFTGEIARKGTPLETLRKKVKIGMEHLGIPYGIASEGSFGPYVYFPFIAQDHEILLWIDDERGIEVVEQKISTDTNYNSKTVSKRNYLGYFLNKSFSPSHALIVRPNSGFIPGLTFKGLKKVNEVKEAIKRCAAASTDGLALVQTDMRAHMNPTRMKVIGELAEKMAHRLATLCPNCSCPGWGIVDVVQGLPCGGCGLKTEQIAQEVYGCPSCDLRKTMPRQDGVTKSSPAYCHWCNP</sequence>
<comment type="caution">
    <text evidence="3">The sequence shown here is derived from an EMBL/GenBank/DDBJ whole genome shotgun (WGS) entry which is preliminary data.</text>
</comment>
<dbReference type="InterPro" id="IPR046612">
    <property type="entry name" value="DUF6671"/>
</dbReference>
<evidence type="ECO:0000256" key="1">
    <source>
        <dbReference type="SAM" id="MobiDB-lite"/>
    </source>
</evidence>
<name>A0ABV9Q7L1_9BACL</name>
<dbReference type="Pfam" id="PF20376">
    <property type="entry name" value="DUF6671"/>
    <property type="match status" value="1"/>
</dbReference>
<protein>
    <submittedName>
        <fullName evidence="3">DUF6671 family protein</fullName>
    </submittedName>
</protein>
<organism evidence="3 4">
    <name type="scientific">Effusibacillus consociatus</name>
    <dbReference type="NCBI Taxonomy" id="1117041"/>
    <lineage>
        <taxon>Bacteria</taxon>
        <taxon>Bacillati</taxon>
        <taxon>Bacillota</taxon>
        <taxon>Bacilli</taxon>
        <taxon>Bacillales</taxon>
        <taxon>Alicyclobacillaceae</taxon>
        <taxon>Effusibacillus</taxon>
    </lineage>
</organism>